<protein>
    <submittedName>
        <fullName evidence="1">Uncharacterized protein</fullName>
    </submittedName>
</protein>
<accession>A0A2U2BZL9</accession>
<organism evidence="1 2">
    <name type="scientific">Aliarcobacter skirrowii</name>
    <dbReference type="NCBI Taxonomy" id="28200"/>
    <lineage>
        <taxon>Bacteria</taxon>
        <taxon>Pseudomonadati</taxon>
        <taxon>Campylobacterota</taxon>
        <taxon>Epsilonproteobacteria</taxon>
        <taxon>Campylobacterales</taxon>
        <taxon>Arcobacteraceae</taxon>
        <taxon>Aliarcobacter</taxon>
    </lineage>
</organism>
<dbReference type="AlphaFoldDB" id="A0A2U2BZL9"/>
<proteinExistence type="predicted"/>
<name>A0A2U2BZL9_9BACT</name>
<dbReference type="RefSeq" id="WP_109158600.1">
    <property type="nucleotide sequence ID" value="NZ_QEYI01000006.1"/>
</dbReference>
<sequence>MKISLIKKYISTERFRSYSGIDEYLENLVFSKKAYIPLSILEISLKNSINELLTEKLGENWLENKDFLTNDSLRKIEEAKKILYKRAEPISKSKIIAELSFGFWVNLFKKPYEKKLRTKDIQKIFTNLPPKKEKIINREVIYKELNHIRNFRNRVFHYEKVINKDNYNQIFDEIDEVLFYFDKELFDCVKKANNG</sequence>
<gene>
    <name evidence="1" type="ORF">DF188_07715</name>
</gene>
<evidence type="ECO:0000313" key="2">
    <source>
        <dbReference type="Proteomes" id="UP000245014"/>
    </source>
</evidence>
<dbReference type="EMBL" id="QEYI01000006">
    <property type="protein sequence ID" value="PWE20688.1"/>
    <property type="molecule type" value="Genomic_DNA"/>
</dbReference>
<evidence type="ECO:0000313" key="1">
    <source>
        <dbReference type="EMBL" id="PWE20688.1"/>
    </source>
</evidence>
<reference evidence="1 2" key="1">
    <citation type="submission" date="2018-05" db="EMBL/GenBank/DDBJ databases">
        <title>Antimicrobial susceptibility testing and genomic analysis of Arcobacter skirrowii strains and one Arcobacter butzleri isolated from German poultry farms.</title>
        <authorList>
            <person name="Haenel I."/>
            <person name="Hotzel H."/>
            <person name="Tomaso H."/>
            <person name="Busch A."/>
        </authorList>
    </citation>
    <scope>NUCLEOTIDE SEQUENCE [LARGE SCALE GENOMIC DNA]</scope>
    <source>
        <strain evidence="2">v</strain>
    </source>
</reference>
<dbReference type="Proteomes" id="UP000245014">
    <property type="component" value="Unassembled WGS sequence"/>
</dbReference>
<comment type="caution">
    <text evidence="1">The sequence shown here is derived from an EMBL/GenBank/DDBJ whole genome shotgun (WGS) entry which is preliminary data.</text>
</comment>